<organism evidence="1 2">
    <name type="scientific">Parvibaculum lavamentivorans (strain DS-1 / DSM 13023 / NCIMB 13966)</name>
    <dbReference type="NCBI Taxonomy" id="402881"/>
    <lineage>
        <taxon>Bacteria</taxon>
        <taxon>Pseudomonadati</taxon>
        <taxon>Pseudomonadota</taxon>
        <taxon>Alphaproteobacteria</taxon>
        <taxon>Hyphomicrobiales</taxon>
        <taxon>Parvibaculaceae</taxon>
        <taxon>Parvibaculum</taxon>
    </lineage>
</organism>
<dbReference type="EMBL" id="CP000774">
    <property type="protein sequence ID" value="ABS63599.1"/>
    <property type="molecule type" value="Genomic_DNA"/>
</dbReference>
<dbReference type="Gene3D" id="3.30.530.20">
    <property type="match status" value="1"/>
</dbReference>
<dbReference type="eggNOG" id="ENOG5032SNS">
    <property type="taxonomic scope" value="Bacteria"/>
</dbReference>
<keyword evidence="2" id="KW-1185">Reference proteome</keyword>
<dbReference type="KEGG" id="pla:Plav_1985"/>
<dbReference type="InterPro" id="IPR023393">
    <property type="entry name" value="START-like_dom_sf"/>
</dbReference>
<dbReference type="OrthoDB" id="1364128at2"/>
<dbReference type="Pfam" id="PF10604">
    <property type="entry name" value="Polyketide_cyc2"/>
    <property type="match status" value="1"/>
</dbReference>
<proteinExistence type="predicted"/>
<dbReference type="SUPFAM" id="SSF55961">
    <property type="entry name" value="Bet v1-like"/>
    <property type="match status" value="1"/>
</dbReference>
<gene>
    <name evidence="1" type="ordered locus">Plav_1985</name>
</gene>
<protein>
    <recommendedName>
        <fullName evidence="3">Polyketide cyclase/dehydrase</fullName>
    </recommendedName>
</protein>
<accession>A7HUL6</accession>
<dbReference type="HOGENOM" id="CLU_106645_3_0_5"/>
<reference evidence="1 2" key="1">
    <citation type="journal article" date="2011" name="Stand. Genomic Sci.">
        <title>Complete genome sequence of Parvibaculum lavamentivorans type strain (DS-1(T)).</title>
        <authorList>
            <person name="Schleheck D."/>
            <person name="Weiss M."/>
            <person name="Pitluck S."/>
            <person name="Bruce D."/>
            <person name="Land M.L."/>
            <person name="Han S."/>
            <person name="Saunders E."/>
            <person name="Tapia R."/>
            <person name="Detter C."/>
            <person name="Brettin T."/>
            <person name="Han J."/>
            <person name="Woyke T."/>
            <person name="Goodwin L."/>
            <person name="Pennacchio L."/>
            <person name="Nolan M."/>
            <person name="Cook A.M."/>
            <person name="Kjelleberg S."/>
            <person name="Thomas T."/>
        </authorList>
    </citation>
    <scope>NUCLEOTIDE SEQUENCE [LARGE SCALE GENOMIC DNA]</scope>
    <source>
        <strain evidence="2">DS-1 / DSM 13023 / NCIMB 13966</strain>
    </source>
</reference>
<dbReference type="RefSeq" id="WP_012110895.1">
    <property type="nucleotide sequence ID" value="NC_009719.1"/>
</dbReference>
<sequence length="135" mass="14591">MASIRKDIEIDAPAAAVWDAVRDVGQIHTRFVPGFVTDTKLEEGARIVTFANGLVVRELILDLDEDRRRLAYAVSGSEMMSHHSASFEVVPEGEGRCRLVWIADFLPHEAAEPVGGMMTEGAAIMQAALGRKGGG</sequence>
<evidence type="ECO:0000313" key="2">
    <source>
        <dbReference type="Proteomes" id="UP000006377"/>
    </source>
</evidence>
<dbReference type="Proteomes" id="UP000006377">
    <property type="component" value="Chromosome"/>
</dbReference>
<evidence type="ECO:0000313" key="1">
    <source>
        <dbReference type="EMBL" id="ABS63599.1"/>
    </source>
</evidence>
<evidence type="ECO:0008006" key="3">
    <source>
        <dbReference type="Google" id="ProtNLM"/>
    </source>
</evidence>
<dbReference type="CDD" id="cd07821">
    <property type="entry name" value="PYR_PYL_RCAR_like"/>
    <property type="match status" value="1"/>
</dbReference>
<name>A7HUL6_PARL1</name>
<dbReference type="AlphaFoldDB" id="A7HUL6"/>
<dbReference type="InterPro" id="IPR019587">
    <property type="entry name" value="Polyketide_cyclase/dehydratase"/>
</dbReference>
<dbReference type="STRING" id="402881.Plav_1985"/>